<evidence type="ECO:0000313" key="2">
    <source>
        <dbReference type="EMBL" id="CAH9053435.1"/>
    </source>
</evidence>
<reference evidence="2" key="1">
    <citation type="submission" date="2022-07" db="EMBL/GenBank/DDBJ databases">
        <authorList>
            <person name="Macas J."/>
            <person name="Novak P."/>
            <person name="Neumann P."/>
        </authorList>
    </citation>
    <scope>NUCLEOTIDE SEQUENCE</scope>
</reference>
<feature type="compositionally biased region" description="Low complexity" evidence="1">
    <location>
        <begin position="110"/>
        <end position="119"/>
    </location>
</feature>
<protein>
    <submittedName>
        <fullName evidence="2">Uncharacterized protein</fullName>
    </submittedName>
</protein>
<dbReference type="AlphaFoldDB" id="A0AAV0BYS8"/>
<accession>A0AAV0BYS8</accession>
<feature type="region of interest" description="Disordered" evidence="1">
    <location>
        <begin position="11"/>
        <end position="146"/>
    </location>
</feature>
<keyword evidence="3" id="KW-1185">Reference proteome</keyword>
<evidence type="ECO:0000256" key="1">
    <source>
        <dbReference type="SAM" id="MobiDB-lite"/>
    </source>
</evidence>
<name>A0AAV0BYS8_9ASTE</name>
<organism evidence="2 3">
    <name type="scientific">Cuscuta epithymum</name>
    <dbReference type="NCBI Taxonomy" id="186058"/>
    <lineage>
        <taxon>Eukaryota</taxon>
        <taxon>Viridiplantae</taxon>
        <taxon>Streptophyta</taxon>
        <taxon>Embryophyta</taxon>
        <taxon>Tracheophyta</taxon>
        <taxon>Spermatophyta</taxon>
        <taxon>Magnoliopsida</taxon>
        <taxon>eudicotyledons</taxon>
        <taxon>Gunneridae</taxon>
        <taxon>Pentapetalae</taxon>
        <taxon>asterids</taxon>
        <taxon>lamiids</taxon>
        <taxon>Solanales</taxon>
        <taxon>Convolvulaceae</taxon>
        <taxon>Cuscuteae</taxon>
        <taxon>Cuscuta</taxon>
        <taxon>Cuscuta subgen. Cuscuta</taxon>
    </lineage>
</organism>
<dbReference type="EMBL" id="CAMAPF010000005">
    <property type="protein sequence ID" value="CAH9053435.1"/>
    <property type="molecule type" value="Genomic_DNA"/>
</dbReference>
<feature type="compositionally biased region" description="Basic and acidic residues" evidence="1">
    <location>
        <begin position="133"/>
        <end position="145"/>
    </location>
</feature>
<comment type="caution">
    <text evidence="2">The sequence shown here is derived from an EMBL/GenBank/DDBJ whole genome shotgun (WGS) entry which is preliminary data.</text>
</comment>
<sequence>MKRSVIVCGLGRLPSSSLRPVPLAETRRPCKTMAAGSKARLLDEPPSASSREDDISDEEGDKNPELDELVQKLQKPQSEPNYVSGGQGEEKTSHASAPDSSDEQSDSDSQEVQSSPSASGCTLVPHPTSYQKRALDAEEKGSEKLKKVKHVETGASVKEKESADDQLRNAGNHNASLKNALNANGMGKSPGDVQENDEQAAVVEKVKDVQCKYPLLVNHLNKEFYPWMSDAALDMLKDKVNLMESSRAAEVEEKWTKLLKEHVEICAKVAELVALQTKMVYDAMKK</sequence>
<evidence type="ECO:0000313" key="3">
    <source>
        <dbReference type="Proteomes" id="UP001152523"/>
    </source>
</evidence>
<proteinExistence type="predicted"/>
<gene>
    <name evidence="2" type="ORF">CEPIT_LOCUS517</name>
</gene>
<feature type="compositionally biased region" description="Acidic residues" evidence="1">
    <location>
        <begin position="100"/>
        <end position="109"/>
    </location>
</feature>
<dbReference type="Proteomes" id="UP001152523">
    <property type="component" value="Unassembled WGS sequence"/>
</dbReference>